<name>A0A3B0MNV3_9GAMM</name>
<proteinExistence type="predicted"/>
<evidence type="ECO:0000313" key="1">
    <source>
        <dbReference type="EMBL" id="SSW96036.1"/>
    </source>
</evidence>
<dbReference type="InterPro" id="IPR002816">
    <property type="entry name" value="TraB/PrgY/GumN_fam"/>
</dbReference>
<reference evidence="1" key="1">
    <citation type="submission" date="2018-04" db="EMBL/GenBank/DDBJ databases">
        <authorList>
            <person name="Go L.Y."/>
            <person name="Mitchell J.A."/>
        </authorList>
    </citation>
    <scope>NUCLEOTIDE SEQUENCE</scope>
    <source>
        <strain evidence="1">ARTV</strain>
    </source>
</reference>
<accession>A0A3B0MNV3</accession>
<sequence length="271" mass="31117">MVEPVLSRLKKYLIANKTKHYPYPAYDVSLAGNIHLHLVGSIHMASKNMFPLPQTLINKLNQCDALIVEADITDTVPPLTNNPDIPYPPVKQRLSPSLYLKFKHSCQEIKLHYEQLDGLAAWQITLFLQANQAQNLGLFPQYGIDYQLLQVAQQQQKPIIELEGAASQIELLMNLPNNGQSLLEDTLTYWRSNARSLQIMLSWWINFKPELNLKLPRTFRDDVYQLLMQERNLLWCQKLKKLSAGHYVVAVGALHLYGDNNLANLFKQQID</sequence>
<dbReference type="PANTHER" id="PTHR40590:SF1">
    <property type="entry name" value="CYTOPLASMIC PROTEIN"/>
    <property type="match status" value="1"/>
</dbReference>
<evidence type="ECO:0008006" key="2">
    <source>
        <dbReference type="Google" id="ProtNLM"/>
    </source>
</evidence>
<organism evidence="1">
    <name type="scientific">Arsenophonus endosymbiont of Trialeurodes vaporariorum</name>
    <dbReference type="NCBI Taxonomy" id="235567"/>
    <lineage>
        <taxon>Bacteria</taxon>
        <taxon>Pseudomonadati</taxon>
        <taxon>Pseudomonadota</taxon>
        <taxon>Gammaproteobacteria</taxon>
        <taxon>Enterobacterales</taxon>
        <taxon>Morganellaceae</taxon>
        <taxon>Arsenophonus</taxon>
    </lineage>
</organism>
<gene>
    <name evidence="1" type="ORF">ARTV_2255</name>
</gene>
<dbReference type="PANTHER" id="PTHR40590">
    <property type="entry name" value="CYTOPLASMIC PROTEIN-RELATED"/>
    <property type="match status" value="1"/>
</dbReference>
<dbReference type="Pfam" id="PF01963">
    <property type="entry name" value="TraB_PrgY_gumN"/>
    <property type="match status" value="1"/>
</dbReference>
<dbReference type="CDD" id="cd14789">
    <property type="entry name" value="Tiki"/>
    <property type="match status" value="1"/>
</dbReference>
<protein>
    <recommendedName>
        <fullName evidence="2">Polysaccharide biosynthesis protein GumN</fullName>
    </recommendedName>
</protein>
<dbReference type="EMBL" id="UFQR01000009">
    <property type="protein sequence ID" value="SSW96036.1"/>
    <property type="molecule type" value="Genomic_DNA"/>
</dbReference>
<dbReference type="InterPro" id="IPR047111">
    <property type="entry name" value="YbaP-like"/>
</dbReference>
<dbReference type="AlphaFoldDB" id="A0A3B0MNV3"/>